<organism evidence="2 3">
    <name type="scientific">Paramuricea clavata</name>
    <name type="common">Red gorgonian</name>
    <name type="synonym">Violescent sea-whip</name>
    <dbReference type="NCBI Taxonomy" id="317549"/>
    <lineage>
        <taxon>Eukaryota</taxon>
        <taxon>Metazoa</taxon>
        <taxon>Cnidaria</taxon>
        <taxon>Anthozoa</taxon>
        <taxon>Octocorallia</taxon>
        <taxon>Malacalcyonacea</taxon>
        <taxon>Plexauridae</taxon>
        <taxon>Paramuricea</taxon>
    </lineage>
</organism>
<evidence type="ECO:0000313" key="3">
    <source>
        <dbReference type="Proteomes" id="UP001152795"/>
    </source>
</evidence>
<dbReference type="GO" id="GO:0031087">
    <property type="term" value="P:deadenylation-independent decapping of nuclear-transcribed mRNA"/>
    <property type="evidence" value="ECO:0007669"/>
    <property type="project" value="TreeGrafter"/>
</dbReference>
<feature type="compositionally biased region" description="Polar residues" evidence="1">
    <location>
        <begin position="16"/>
        <end position="28"/>
    </location>
</feature>
<dbReference type="OrthoDB" id="10030313at2759"/>
<feature type="region of interest" description="Disordered" evidence="1">
    <location>
        <begin position="1"/>
        <end position="42"/>
    </location>
</feature>
<dbReference type="SMART" id="SM01199">
    <property type="entry name" value="FDF"/>
    <property type="match status" value="1"/>
</dbReference>
<dbReference type="PANTHER" id="PTHR13612:SF0">
    <property type="entry name" value="ENHANCER OF MRNA-DECAPPING PROTEIN 3"/>
    <property type="match status" value="1"/>
</dbReference>
<protein>
    <submittedName>
        <fullName evidence="2">Uncharacterized protein</fullName>
    </submittedName>
</protein>
<dbReference type="AlphaFoldDB" id="A0A7D9M3P5"/>
<dbReference type="GO" id="GO:0003729">
    <property type="term" value="F:mRNA binding"/>
    <property type="evidence" value="ECO:0007669"/>
    <property type="project" value="TreeGrafter"/>
</dbReference>
<gene>
    <name evidence="2" type="ORF">PACLA_8A087240</name>
</gene>
<dbReference type="InterPro" id="IPR019050">
    <property type="entry name" value="FDF_dom"/>
</dbReference>
<feature type="non-terminal residue" evidence="2">
    <location>
        <position position="118"/>
    </location>
</feature>
<dbReference type="EMBL" id="CACRXK020029754">
    <property type="protein sequence ID" value="CAB4042243.1"/>
    <property type="molecule type" value="Genomic_DNA"/>
</dbReference>
<dbReference type="Proteomes" id="UP001152795">
    <property type="component" value="Unassembled WGS sequence"/>
</dbReference>
<dbReference type="PROSITE" id="PS51512">
    <property type="entry name" value="DFDF"/>
    <property type="match status" value="1"/>
</dbReference>
<name>A0A7D9M3P5_PARCT</name>
<dbReference type="GO" id="GO:0000932">
    <property type="term" value="C:P-body"/>
    <property type="evidence" value="ECO:0007669"/>
    <property type="project" value="TreeGrafter"/>
</dbReference>
<feature type="non-terminal residue" evidence="2">
    <location>
        <position position="1"/>
    </location>
</feature>
<accession>A0A7D9M3P5</accession>
<evidence type="ECO:0000313" key="2">
    <source>
        <dbReference type="EMBL" id="CAB4042243.1"/>
    </source>
</evidence>
<dbReference type="Pfam" id="PF09532">
    <property type="entry name" value="FDF"/>
    <property type="match status" value="1"/>
</dbReference>
<sequence length="118" mass="13636">DGQVSPKKNYAAGKKFSTTEQKRSSAGNENRKSFKKKNKECFGTPLDDVKMPDFDFQKNLKLFDKEAIFEELRGSKSAPSAEKPQSSDRKLRHDENVLEQEQEPVNLRQSKLHIYCRE</sequence>
<comment type="caution">
    <text evidence="2">The sequence shown here is derived from an EMBL/GenBank/DDBJ whole genome shotgun (WGS) entry which is preliminary data.</text>
</comment>
<keyword evidence="3" id="KW-1185">Reference proteome</keyword>
<dbReference type="GO" id="GO:0033962">
    <property type="term" value="P:P-body assembly"/>
    <property type="evidence" value="ECO:0007669"/>
    <property type="project" value="TreeGrafter"/>
</dbReference>
<proteinExistence type="predicted"/>
<feature type="region of interest" description="Disordered" evidence="1">
    <location>
        <begin position="73"/>
        <end position="103"/>
    </location>
</feature>
<dbReference type="InterPro" id="IPR025762">
    <property type="entry name" value="DFDF"/>
</dbReference>
<dbReference type="PANTHER" id="PTHR13612">
    <property type="entry name" value="ENHANCER OF MRNA-DECAPPING PROTEIN 3"/>
    <property type="match status" value="1"/>
</dbReference>
<feature type="compositionally biased region" description="Basic and acidic residues" evidence="1">
    <location>
        <begin position="85"/>
        <end position="96"/>
    </location>
</feature>
<reference evidence="2" key="1">
    <citation type="submission" date="2020-04" db="EMBL/GenBank/DDBJ databases">
        <authorList>
            <person name="Alioto T."/>
            <person name="Alioto T."/>
            <person name="Gomez Garrido J."/>
        </authorList>
    </citation>
    <scope>NUCLEOTIDE SEQUENCE</scope>
    <source>
        <strain evidence="2">A484AB</strain>
    </source>
</reference>
<evidence type="ECO:0000256" key="1">
    <source>
        <dbReference type="SAM" id="MobiDB-lite"/>
    </source>
</evidence>